<dbReference type="Pfam" id="PF13426">
    <property type="entry name" value="PAS_9"/>
    <property type="match status" value="1"/>
</dbReference>
<feature type="transmembrane region" description="Helical" evidence="21">
    <location>
        <begin position="6"/>
        <end position="26"/>
    </location>
</feature>
<feature type="transmembrane region" description="Helical" evidence="21">
    <location>
        <begin position="38"/>
        <end position="55"/>
    </location>
</feature>
<evidence type="ECO:0000256" key="3">
    <source>
        <dbReference type="ARBA" id="ARBA00004496"/>
    </source>
</evidence>
<dbReference type="InterPro" id="IPR004358">
    <property type="entry name" value="Sig_transdc_His_kin-like_C"/>
</dbReference>
<keyword evidence="7" id="KW-1003">Cell membrane</keyword>
<comment type="subcellular location">
    <subcellularLocation>
        <location evidence="4">Cell membrane</location>
        <topology evidence="4">Multi-pass membrane protein</topology>
    </subcellularLocation>
    <subcellularLocation>
        <location evidence="3">Cytoplasm</location>
    </subcellularLocation>
</comment>
<dbReference type="PROSITE" id="PS50113">
    <property type="entry name" value="PAC"/>
    <property type="match status" value="2"/>
</dbReference>
<dbReference type="Pfam" id="PF02518">
    <property type="entry name" value="HATPase_c"/>
    <property type="match status" value="1"/>
</dbReference>
<keyword evidence="14 21" id="KW-1133">Transmembrane helix</keyword>
<evidence type="ECO:0000256" key="12">
    <source>
        <dbReference type="ARBA" id="ARBA00022723"/>
    </source>
</evidence>
<dbReference type="Proteomes" id="UP001501725">
    <property type="component" value="Unassembled WGS sequence"/>
</dbReference>
<dbReference type="CDD" id="cd00130">
    <property type="entry name" value="PAS"/>
    <property type="match status" value="2"/>
</dbReference>
<dbReference type="RefSeq" id="WP_345256118.1">
    <property type="nucleotide sequence ID" value="NZ_BAABGY010000007.1"/>
</dbReference>
<evidence type="ECO:0000313" key="24">
    <source>
        <dbReference type="EMBL" id="GAA4332639.1"/>
    </source>
</evidence>
<keyword evidence="17" id="KW-0411">Iron-sulfur</keyword>
<sequence>MIPQNISYALLAFLPALLNLGIIFYLQFRVPRGRATDIFSLFVIALLFWQAEDVIVRLCATEATARFWDRILCIGWQGLAPLVLHFVLSYAGHTRALRRPALVALYAPFIALYLLYQAVPDPTIFPYRDGWGFVNLPRPGTLDGLQRSLISLVVVAALVVLFRHALRLRHDRARRTQAFLIAFGMLLPTIQGIITQVVYPVLFQRPEIPVTSTFLTLFSVTTLVALRRHQLFNLSDALGAQQVLEQLKSIVFIVSPAGRILYRNPFCIALFGESGSNDPRSFFASAADYSDFVKQVFESGLSGKPTRSYVSTLVTSSGERVQVLVSADPVYNNRQVQGLLLVANDITEHLHTVEALRRSNERYDLISKATNDMVWDWDMTTGAIYRNGEGWKKIFGLALEREDGTLNDWLQFVHPDDRQPLLDLRQALIDAPEQEYFEAECRLLLPDGSIRHIIDRGFVMRDDAGNPVRLVGATQDITARKVAERELRREQVRRQKELTRATITAQENERQKIGLELHDNVNQILASAGLYLNMARSDRRHEGLFDKSYTLIQQAIQEIRRLSHSIIPPTLHGETLAEALGNLFENLRQGGGITVDLDLDPAADAQVAQNVRLTLYRIAQEQCNNIIKYAKASQVWVQLHAAEETLLLRIVDNGVGFDSARAARGVGLMNMRTRAQLHDGQAQVHSSPGHGCTLEVTFPLTPKAAMA</sequence>
<evidence type="ECO:0000256" key="9">
    <source>
        <dbReference type="ARBA" id="ARBA00022490"/>
    </source>
</evidence>
<evidence type="ECO:0000259" key="22">
    <source>
        <dbReference type="PROSITE" id="PS50109"/>
    </source>
</evidence>
<evidence type="ECO:0000256" key="16">
    <source>
        <dbReference type="ARBA" id="ARBA00023012"/>
    </source>
</evidence>
<dbReference type="InterPro" id="IPR000014">
    <property type="entry name" value="PAS"/>
</dbReference>
<gene>
    <name evidence="24" type="ORF">GCM10023184_25360</name>
</gene>
<evidence type="ECO:0000256" key="21">
    <source>
        <dbReference type="SAM" id="Phobius"/>
    </source>
</evidence>
<keyword evidence="13" id="KW-0418">Kinase</keyword>
<keyword evidence="9" id="KW-0963">Cytoplasm</keyword>
<dbReference type="InterPro" id="IPR001610">
    <property type="entry name" value="PAC"/>
</dbReference>
<dbReference type="InterPro" id="IPR003594">
    <property type="entry name" value="HATPase_dom"/>
</dbReference>
<feature type="transmembrane region" description="Helical" evidence="21">
    <location>
        <begin position="100"/>
        <end position="119"/>
    </location>
</feature>
<evidence type="ECO:0000256" key="7">
    <source>
        <dbReference type="ARBA" id="ARBA00022475"/>
    </source>
</evidence>
<feature type="domain" description="PAC" evidence="23">
    <location>
        <begin position="437"/>
        <end position="489"/>
    </location>
</feature>
<dbReference type="SMART" id="SM00091">
    <property type="entry name" value="PAS"/>
    <property type="match status" value="2"/>
</dbReference>
<dbReference type="Pfam" id="PF08447">
    <property type="entry name" value="PAS_3"/>
    <property type="match status" value="1"/>
</dbReference>
<keyword evidence="11 21" id="KW-0812">Transmembrane</keyword>
<feature type="transmembrane region" description="Helical" evidence="21">
    <location>
        <begin position="148"/>
        <end position="166"/>
    </location>
</feature>
<evidence type="ECO:0000256" key="1">
    <source>
        <dbReference type="ARBA" id="ARBA00000085"/>
    </source>
</evidence>
<comment type="function">
    <text evidence="19">Member of the two-component regulatory system NreB/NreC involved in the control of dissimilatory nitrate/nitrite reduction in response to oxygen. NreB functions as a direct oxygen sensor histidine kinase which is autophosphorylated, in the absence of oxygen, probably at the conserved histidine residue, and transfers its phosphate group probably to a conserved aspartate residue of NreC. NreB/NreC activates the expression of the nitrate (narGHJI) and nitrite (nir) reductase operons, as well as the putative nitrate transporter gene narT.</text>
</comment>
<dbReference type="Pfam" id="PF16927">
    <property type="entry name" value="HisKA_7TM"/>
    <property type="match status" value="1"/>
</dbReference>
<dbReference type="CDD" id="cd16917">
    <property type="entry name" value="HATPase_UhpB-NarQ-NarX-like"/>
    <property type="match status" value="1"/>
</dbReference>
<reference evidence="25" key="1">
    <citation type="journal article" date="2019" name="Int. J. Syst. Evol. Microbiol.">
        <title>The Global Catalogue of Microorganisms (GCM) 10K type strain sequencing project: providing services to taxonomists for standard genome sequencing and annotation.</title>
        <authorList>
            <consortium name="The Broad Institute Genomics Platform"/>
            <consortium name="The Broad Institute Genome Sequencing Center for Infectious Disease"/>
            <person name="Wu L."/>
            <person name="Ma J."/>
        </authorList>
    </citation>
    <scope>NUCLEOTIDE SEQUENCE [LARGE SCALE GENOMIC DNA]</scope>
    <source>
        <strain evidence="25">JCM 17919</strain>
    </source>
</reference>
<evidence type="ECO:0000256" key="20">
    <source>
        <dbReference type="ARBA" id="ARBA00030800"/>
    </source>
</evidence>
<organism evidence="24 25">
    <name type="scientific">Flaviaesturariibacter amylovorans</name>
    <dbReference type="NCBI Taxonomy" id="1084520"/>
    <lineage>
        <taxon>Bacteria</taxon>
        <taxon>Pseudomonadati</taxon>
        <taxon>Bacteroidota</taxon>
        <taxon>Chitinophagia</taxon>
        <taxon>Chitinophagales</taxon>
        <taxon>Chitinophagaceae</taxon>
        <taxon>Flaviaestuariibacter</taxon>
    </lineage>
</organism>
<evidence type="ECO:0000256" key="11">
    <source>
        <dbReference type="ARBA" id="ARBA00022692"/>
    </source>
</evidence>
<dbReference type="InterPro" id="IPR013655">
    <property type="entry name" value="PAS_fold_3"/>
</dbReference>
<dbReference type="SMART" id="SM00086">
    <property type="entry name" value="PAC"/>
    <property type="match status" value="2"/>
</dbReference>
<name>A0ABP8H0K7_9BACT</name>
<keyword evidence="18 21" id="KW-0472">Membrane</keyword>
<dbReference type="InterPro" id="IPR000700">
    <property type="entry name" value="PAS-assoc_C"/>
</dbReference>
<comment type="cofactor">
    <cofactor evidence="2">
        <name>[4Fe-4S] cluster</name>
        <dbReference type="ChEBI" id="CHEBI:49883"/>
    </cofactor>
</comment>
<keyword evidence="15" id="KW-0408">Iron</keyword>
<keyword evidence="10" id="KW-0808">Transferase</keyword>
<feature type="transmembrane region" description="Helical" evidence="21">
    <location>
        <begin position="178"/>
        <end position="202"/>
    </location>
</feature>
<keyword evidence="25" id="KW-1185">Reference proteome</keyword>
<evidence type="ECO:0000256" key="10">
    <source>
        <dbReference type="ARBA" id="ARBA00022679"/>
    </source>
</evidence>
<dbReference type="SMART" id="SM00387">
    <property type="entry name" value="HATPase_c"/>
    <property type="match status" value="1"/>
</dbReference>
<evidence type="ECO:0000256" key="17">
    <source>
        <dbReference type="ARBA" id="ARBA00023014"/>
    </source>
</evidence>
<evidence type="ECO:0000256" key="8">
    <source>
        <dbReference type="ARBA" id="ARBA00022485"/>
    </source>
</evidence>
<dbReference type="Pfam" id="PF07730">
    <property type="entry name" value="HisKA_3"/>
    <property type="match status" value="1"/>
</dbReference>
<dbReference type="PANTHER" id="PTHR24421:SF37">
    <property type="entry name" value="SENSOR HISTIDINE KINASE NARS"/>
    <property type="match status" value="1"/>
</dbReference>
<dbReference type="EC" id="2.7.13.3" evidence="5"/>
<dbReference type="Gene3D" id="2.10.70.100">
    <property type="match status" value="1"/>
</dbReference>
<dbReference type="InterPro" id="IPR011712">
    <property type="entry name" value="Sig_transdc_His_kin_sub3_dim/P"/>
</dbReference>
<evidence type="ECO:0000259" key="23">
    <source>
        <dbReference type="PROSITE" id="PS50113"/>
    </source>
</evidence>
<dbReference type="InterPro" id="IPR031621">
    <property type="entry name" value="HisKA_7TM"/>
</dbReference>
<dbReference type="SUPFAM" id="SSF55785">
    <property type="entry name" value="PYP-like sensor domain (PAS domain)"/>
    <property type="match status" value="2"/>
</dbReference>
<dbReference type="InterPro" id="IPR005467">
    <property type="entry name" value="His_kinase_dom"/>
</dbReference>
<evidence type="ECO:0000256" key="4">
    <source>
        <dbReference type="ARBA" id="ARBA00004651"/>
    </source>
</evidence>
<dbReference type="PRINTS" id="PR00344">
    <property type="entry name" value="BCTRLSENSOR"/>
</dbReference>
<evidence type="ECO:0000313" key="25">
    <source>
        <dbReference type="Proteomes" id="UP001501725"/>
    </source>
</evidence>
<dbReference type="InterPro" id="IPR036890">
    <property type="entry name" value="HATPase_C_sf"/>
</dbReference>
<feature type="domain" description="Histidine kinase" evidence="22">
    <location>
        <begin position="512"/>
        <end position="702"/>
    </location>
</feature>
<comment type="catalytic activity">
    <reaction evidence="1">
        <text>ATP + protein L-histidine = ADP + protein N-phospho-L-histidine.</text>
        <dbReference type="EC" id="2.7.13.3"/>
    </reaction>
</comment>
<keyword evidence="8" id="KW-0004">4Fe-4S</keyword>
<dbReference type="EMBL" id="BAABGY010000007">
    <property type="protein sequence ID" value="GAA4332639.1"/>
    <property type="molecule type" value="Genomic_DNA"/>
</dbReference>
<evidence type="ECO:0000256" key="19">
    <source>
        <dbReference type="ARBA" id="ARBA00024827"/>
    </source>
</evidence>
<protein>
    <recommendedName>
        <fullName evidence="6">Oxygen sensor histidine kinase NreB</fullName>
        <ecNumber evidence="5">2.7.13.3</ecNumber>
    </recommendedName>
    <alternativeName>
        <fullName evidence="20">Nitrogen regulation protein B</fullName>
    </alternativeName>
</protein>
<dbReference type="Gene3D" id="3.30.565.10">
    <property type="entry name" value="Histidine kinase-like ATPase, C-terminal domain"/>
    <property type="match status" value="1"/>
</dbReference>
<proteinExistence type="predicted"/>
<dbReference type="Gene3D" id="1.20.5.1930">
    <property type="match status" value="1"/>
</dbReference>
<keyword evidence="16" id="KW-0902">Two-component regulatory system</keyword>
<accession>A0ABP8H0K7</accession>
<evidence type="ECO:0000256" key="15">
    <source>
        <dbReference type="ARBA" id="ARBA00023004"/>
    </source>
</evidence>
<dbReference type="Gene3D" id="3.30.450.20">
    <property type="entry name" value="PAS domain"/>
    <property type="match status" value="2"/>
</dbReference>
<evidence type="ECO:0000256" key="18">
    <source>
        <dbReference type="ARBA" id="ARBA00023136"/>
    </source>
</evidence>
<dbReference type="SUPFAM" id="SSF55874">
    <property type="entry name" value="ATPase domain of HSP90 chaperone/DNA topoisomerase II/histidine kinase"/>
    <property type="match status" value="1"/>
</dbReference>
<keyword evidence="12" id="KW-0479">Metal-binding</keyword>
<feature type="domain" description="PAC" evidence="23">
    <location>
        <begin position="307"/>
        <end position="358"/>
    </location>
</feature>
<dbReference type="NCBIfam" id="TIGR00229">
    <property type="entry name" value="sensory_box"/>
    <property type="match status" value="2"/>
</dbReference>
<dbReference type="PANTHER" id="PTHR24421">
    <property type="entry name" value="NITRATE/NITRITE SENSOR PROTEIN NARX-RELATED"/>
    <property type="match status" value="1"/>
</dbReference>
<evidence type="ECO:0000256" key="6">
    <source>
        <dbReference type="ARBA" id="ARBA00017322"/>
    </source>
</evidence>
<evidence type="ECO:0000256" key="2">
    <source>
        <dbReference type="ARBA" id="ARBA00001966"/>
    </source>
</evidence>
<evidence type="ECO:0000256" key="5">
    <source>
        <dbReference type="ARBA" id="ARBA00012438"/>
    </source>
</evidence>
<dbReference type="InterPro" id="IPR035965">
    <property type="entry name" value="PAS-like_dom_sf"/>
</dbReference>
<comment type="caution">
    <text evidence="24">The sequence shown here is derived from an EMBL/GenBank/DDBJ whole genome shotgun (WGS) entry which is preliminary data.</text>
</comment>
<evidence type="ECO:0000256" key="13">
    <source>
        <dbReference type="ARBA" id="ARBA00022777"/>
    </source>
</evidence>
<dbReference type="PROSITE" id="PS50109">
    <property type="entry name" value="HIS_KIN"/>
    <property type="match status" value="1"/>
</dbReference>
<evidence type="ECO:0000256" key="14">
    <source>
        <dbReference type="ARBA" id="ARBA00022989"/>
    </source>
</evidence>
<feature type="transmembrane region" description="Helical" evidence="21">
    <location>
        <begin position="67"/>
        <end position="88"/>
    </location>
</feature>
<dbReference type="InterPro" id="IPR050482">
    <property type="entry name" value="Sensor_HK_TwoCompSys"/>
</dbReference>